<dbReference type="Gene3D" id="1.20.120.1220">
    <property type="match status" value="1"/>
</dbReference>
<dbReference type="InterPro" id="IPR010627">
    <property type="entry name" value="Prepilin_pept_A24_N"/>
</dbReference>
<keyword evidence="5 7" id="KW-1133">Transmembrane helix</keyword>
<gene>
    <name evidence="10" type="ORF">COT93_03220</name>
</gene>
<dbReference type="Pfam" id="PF06750">
    <property type="entry name" value="A24_N_bact"/>
    <property type="match status" value="1"/>
</dbReference>
<reference evidence="11" key="1">
    <citation type="submission" date="2017-09" db="EMBL/GenBank/DDBJ databases">
        <title>Depth-based differentiation of microbial function through sediment-hosted aquifers and enrichment of novel symbionts in the deep terrestrial subsurface.</title>
        <authorList>
            <person name="Probst A.J."/>
            <person name="Ladd B."/>
            <person name="Jarett J.K."/>
            <person name="Geller-Mcgrath D.E."/>
            <person name="Sieber C.M.K."/>
            <person name="Emerson J.B."/>
            <person name="Anantharaman K."/>
            <person name="Thomas B.C."/>
            <person name="Malmstrom R."/>
            <person name="Stieglmeier M."/>
            <person name="Klingl A."/>
            <person name="Woyke T."/>
            <person name="Ryan C.M."/>
            <person name="Banfield J.F."/>
        </authorList>
    </citation>
    <scope>NUCLEOTIDE SEQUENCE [LARGE SCALE GENOMIC DNA]</scope>
</reference>
<evidence type="ECO:0000256" key="2">
    <source>
        <dbReference type="ARBA" id="ARBA00005801"/>
    </source>
</evidence>
<evidence type="ECO:0000256" key="4">
    <source>
        <dbReference type="ARBA" id="ARBA00022692"/>
    </source>
</evidence>
<keyword evidence="4 7" id="KW-0812">Transmembrane</keyword>
<dbReference type="PANTHER" id="PTHR30487">
    <property type="entry name" value="TYPE 4 PREPILIN-LIKE PROTEINS LEADER PEPTIDE-PROCESSING ENZYME"/>
    <property type="match status" value="1"/>
</dbReference>
<evidence type="ECO:0000259" key="9">
    <source>
        <dbReference type="Pfam" id="PF06750"/>
    </source>
</evidence>
<feature type="transmembrane region" description="Helical" evidence="7">
    <location>
        <begin position="104"/>
        <end position="121"/>
    </location>
</feature>
<protein>
    <submittedName>
        <fullName evidence="10">Prepilin peptidase</fullName>
    </submittedName>
</protein>
<dbReference type="GO" id="GO:0006465">
    <property type="term" value="P:signal peptide processing"/>
    <property type="evidence" value="ECO:0007669"/>
    <property type="project" value="TreeGrafter"/>
</dbReference>
<feature type="transmembrane region" description="Helical" evidence="7">
    <location>
        <begin position="133"/>
        <end position="165"/>
    </location>
</feature>
<feature type="domain" description="Prepilin peptidase A24 N-terminal" evidence="9">
    <location>
        <begin position="11"/>
        <end position="90"/>
    </location>
</feature>
<accession>A0A2H0V8D2</accession>
<feature type="transmembrane region" description="Helical" evidence="7">
    <location>
        <begin position="6"/>
        <end position="28"/>
    </location>
</feature>
<name>A0A2H0V8D2_9BACT</name>
<dbReference type="AlphaFoldDB" id="A0A2H0V8D2"/>
<dbReference type="InterPro" id="IPR000045">
    <property type="entry name" value="Prepilin_IV_endopep_pep"/>
</dbReference>
<dbReference type="PANTHER" id="PTHR30487:SF0">
    <property type="entry name" value="PREPILIN LEADER PEPTIDASE_N-METHYLTRANSFERASE-RELATED"/>
    <property type="match status" value="1"/>
</dbReference>
<proteinExistence type="inferred from homology"/>
<dbReference type="Pfam" id="PF01478">
    <property type="entry name" value="Peptidase_A24"/>
    <property type="match status" value="1"/>
</dbReference>
<organism evidence="10 11">
    <name type="scientific">Candidatus Falkowbacteria bacterium CG10_big_fil_rev_8_21_14_0_10_37_18</name>
    <dbReference type="NCBI Taxonomy" id="1974562"/>
    <lineage>
        <taxon>Bacteria</taxon>
        <taxon>Candidatus Falkowiibacteriota</taxon>
    </lineage>
</organism>
<feature type="transmembrane region" description="Helical" evidence="7">
    <location>
        <begin position="73"/>
        <end position="92"/>
    </location>
</feature>
<keyword evidence="3" id="KW-1003">Cell membrane</keyword>
<dbReference type="InterPro" id="IPR050882">
    <property type="entry name" value="Prepilin_peptidase/N-MTase"/>
</dbReference>
<evidence type="ECO:0000256" key="7">
    <source>
        <dbReference type="SAM" id="Phobius"/>
    </source>
</evidence>
<feature type="domain" description="Prepilin type IV endopeptidase peptidase" evidence="8">
    <location>
        <begin position="107"/>
        <end position="212"/>
    </location>
</feature>
<evidence type="ECO:0000313" key="10">
    <source>
        <dbReference type="EMBL" id="PIR95332.1"/>
    </source>
</evidence>
<dbReference type="EMBL" id="PFAL01000029">
    <property type="protein sequence ID" value="PIR95332.1"/>
    <property type="molecule type" value="Genomic_DNA"/>
</dbReference>
<dbReference type="Proteomes" id="UP000229972">
    <property type="component" value="Unassembled WGS sequence"/>
</dbReference>
<dbReference type="GO" id="GO:0004190">
    <property type="term" value="F:aspartic-type endopeptidase activity"/>
    <property type="evidence" value="ECO:0007669"/>
    <property type="project" value="InterPro"/>
</dbReference>
<sequence length="253" mass="29145">MELYFFILAAVIGLVIGSFLNCLIWRLYKDESLSGRSYCPHCRQTIAWYDNIPLLSFILLGGRCRRCQKTISWQYPLVELATAVLFVLTWQLDMTTQNFSLQLLRDWLLIVTLIIIFVYDFRWQLVPMLPLWFMMLVIFLLNLVLGFSWISLLLFGAVGAAFFLIQYIITARRGVGEGDVWLGVFLGLAYPDPKQLFLIMLTAYTLGSIFGLFLIISGKKKWQSRLALGPFLALGAIITLIWGRQIITWYLGF</sequence>
<comment type="caution">
    <text evidence="10">The sequence shown here is derived from an EMBL/GenBank/DDBJ whole genome shotgun (WGS) entry which is preliminary data.</text>
</comment>
<evidence type="ECO:0000256" key="6">
    <source>
        <dbReference type="ARBA" id="ARBA00023136"/>
    </source>
</evidence>
<feature type="transmembrane region" description="Helical" evidence="7">
    <location>
        <begin position="196"/>
        <end position="216"/>
    </location>
</feature>
<evidence type="ECO:0000259" key="8">
    <source>
        <dbReference type="Pfam" id="PF01478"/>
    </source>
</evidence>
<comment type="subcellular location">
    <subcellularLocation>
        <location evidence="1">Cell membrane</location>
        <topology evidence="1">Multi-pass membrane protein</topology>
    </subcellularLocation>
</comment>
<keyword evidence="6 7" id="KW-0472">Membrane</keyword>
<evidence type="ECO:0000256" key="1">
    <source>
        <dbReference type="ARBA" id="ARBA00004651"/>
    </source>
</evidence>
<evidence type="ECO:0000256" key="5">
    <source>
        <dbReference type="ARBA" id="ARBA00022989"/>
    </source>
</evidence>
<comment type="similarity">
    <text evidence="2">Belongs to the peptidase A24 family.</text>
</comment>
<evidence type="ECO:0000256" key="3">
    <source>
        <dbReference type="ARBA" id="ARBA00022475"/>
    </source>
</evidence>
<dbReference type="GO" id="GO:0005886">
    <property type="term" value="C:plasma membrane"/>
    <property type="evidence" value="ECO:0007669"/>
    <property type="project" value="UniProtKB-SubCell"/>
</dbReference>
<evidence type="ECO:0000313" key="11">
    <source>
        <dbReference type="Proteomes" id="UP000229972"/>
    </source>
</evidence>
<feature type="transmembrane region" description="Helical" evidence="7">
    <location>
        <begin position="228"/>
        <end position="251"/>
    </location>
</feature>